<dbReference type="Proteomes" id="UP001595978">
    <property type="component" value="Unassembled WGS sequence"/>
</dbReference>
<dbReference type="EMBL" id="JBHSNQ010000048">
    <property type="protein sequence ID" value="MFC5541131.1"/>
    <property type="molecule type" value="Genomic_DNA"/>
</dbReference>
<protein>
    <submittedName>
        <fullName evidence="1">DUF779 domain-containing protein</fullName>
    </submittedName>
</protein>
<proteinExistence type="predicted"/>
<name>A0ABW0RA07_9BACL</name>
<dbReference type="InterPro" id="IPR008497">
    <property type="entry name" value="DUF779"/>
</dbReference>
<accession>A0ABW0RA07</accession>
<sequence length="110" mass="12497">MRKVIATKVAMDMIQHLKAKHGELIFVHSEGCCDGTSPICMKKEDFYLSSQDEQIGEVMEGVPYYMHRSNLPYWQHLQMVIDVADGIGNSFSLESTENKSFIIQAKKLAE</sequence>
<reference evidence="2" key="1">
    <citation type="journal article" date="2019" name="Int. J. Syst. Evol. Microbiol.">
        <title>The Global Catalogue of Microorganisms (GCM) 10K type strain sequencing project: providing services to taxonomists for standard genome sequencing and annotation.</title>
        <authorList>
            <consortium name="The Broad Institute Genomics Platform"/>
            <consortium name="The Broad Institute Genome Sequencing Center for Infectious Disease"/>
            <person name="Wu L."/>
            <person name="Ma J."/>
        </authorList>
    </citation>
    <scope>NUCLEOTIDE SEQUENCE [LARGE SCALE GENOMIC DNA]</scope>
    <source>
        <strain evidence="2">CCUG 56331</strain>
    </source>
</reference>
<organism evidence="1 2">
    <name type="scientific">Ureibacillus suwonensis</name>
    <dbReference type="NCBI Taxonomy" id="313007"/>
    <lineage>
        <taxon>Bacteria</taxon>
        <taxon>Bacillati</taxon>
        <taxon>Bacillota</taxon>
        <taxon>Bacilli</taxon>
        <taxon>Bacillales</taxon>
        <taxon>Caryophanaceae</taxon>
        <taxon>Ureibacillus</taxon>
    </lineage>
</organism>
<dbReference type="Pfam" id="PF05610">
    <property type="entry name" value="DUF779"/>
    <property type="match status" value="1"/>
</dbReference>
<comment type="caution">
    <text evidence="1">The sequence shown here is derived from an EMBL/GenBank/DDBJ whole genome shotgun (WGS) entry which is preliminary data.</text>
</comment>
<dbReference type="RefSeq" id="WP_342469750.1">
    <property type="nucleotide sequence ID" value="NZ_JBHSNQ010000048.1"/>
</dbReference>
<evidence type="ECO:0000313" key="1">
    <source>
        <dbReference type="EMBL" id="MFC5541131.1"/>
    </source>
</evidence>
<gene>
    <name evidence="1" type="ORF">ACFPOH_04980</name>
</gene>
<keyword evidence="2" id="KW-1185">Reference proteome</keyword>
<dbReference type="PIRSF" id="PIRSF009151">
    <property type="entry name" value="DUF779"/>
    <property type="match status" value="1"/>
</dbReference>
<evidence type="ECO:0000313" key="2">
    <source>
        <dbReference type="Proteomes" id="UP001595978"/>
    </source>
</evidence>